<comment type="caution">
    <text evidence="1">The sequence shown here is derived from an EMBL/GenBank/DDBJ whole genome shotgun (WGS) entry which is preliminary data.</text>
</comment>
<dbReference type="PANTHER" id="PTHR14614">
    <property type="entry name" value="HEPATOCELLULAR CARCINOMA-ASSOCIATED ANTIGEN"/>
    <property type="match status" value="1"/>
</dbReference>
<evidence type="ECO:0008006" key="3">
    <source>
        <dbReference type="Google" id="ProtNLM"/>
    </source>
</evidence>
<evidence type="ECO:0000313" key="2">
    <source>
        <dbReference type="Proteomes" id="UP000198406"/>
    </source>
</evidence>
<dbReference type="PANTHER" id="PTHR14614:SF132">
    <property type="entry name" value="PROTEIN-LYSINE METHYLTRANSFERASE C42C1.13"/>
    <property type="match status" value="1"/>
</dbReference>
<dbReference type="SUPFAM" id="SSF53335">
    <property type="entry name" value="S-adenosyl-L-methionine-dependent methyltransferases"/>
    <property type="match status" value="1"/>
</dbReference>
<dbReference type="Gene3D" id="3.40.50.150">
    <property type="entry name" value="Vaccinia Virus protein VP39"/>
    <property type="match status" value="1"/>
</dbReference>
<accession>A0A1Z5KIC7</accession>
<dbReference type="Pfam" id="PF10294">
    <property type="entry name" value="Methyltransf_16"/>
    <property type="match status" value="1"/>
</dbReference>
<dbReference type="InterPro" id="IPR019410">
    <property type="entry name" value="Methyltransf_16"/>
</dbReference>
<dbReference type="AlphaFoldDB" id="A0A1Z5KIC7"/>
<dbReference type="CDD" id="cd02440">
    <property type="entry name" value="AdoMet_MTases"/>
    <property type="match status" value="1"/>
</dbReference>
<dbReference type="InterPro" id="IPR029063">
    <property type="entry name" value="SAM-dependent_MTases_sf"/>
</dbReference>
<gene>
    <name evidence="1" type="ORF">FisN_6Hh077</name>
</gene>
<keyword evidence="2" id="KW-1185">Reference proteome</keyword>
<proteinExistence type="predicted"/>
<name>A0A1Z5KIC7_FISSO</name>
<dbReference type="EMBL" id="BDSP01000234">
    <property type="protein sequence ID" value="GAX25885.1"/>
    <property type="molecule type" value="Genomic_DNA"/>
</dbReference>
<evidence type="ECO:0000313" key="1">
    <source>
        <dbReference type="EMBL" id="GAX25885.1"/>
    </source>
</evidence>
<dbReference type="InParanoid" id="A0A1Z5KIC7"/>
<reference evidence="1 2" key="1">
    <citation type="journal article" date="2015" name="Plant Cell">
        <title>Oil accumulation by the oleaginous diatom Fistulifera solaris as revealed by the genome and transcriptome.</title>
        <authorList>
            <person name="Tanaka T."/>
            <person name="Maeda Y."/>
            <person name="Veluchamy A."/>
            <person name="Tanaka M."/>
            <person name="Abida H."/>
            <person name="Marechal E."/>
            <person name="Bowler C."/>
            <person name="Muto M."/>
            <person name="Sunaga Y."/>
            <person name="Tanaka M."/>
            <person name="Yoshino T."/>
            <person name="Taniguchi T."/>
            <person name="Fukuda Y."/>
            <person name="Nemoto M."/>
            <person name="Matsumoto M."/>
            <person name="Wong P.S."/>
            <person name="Aburatani S."/>
            <person name="Fujibuchi W."/>
        </authorList>
    </citation>
    <scope>NUCLEOTIDE SEQUENCE [LARGE SCALE GENOMIC DNA]</scope>
    <source>
        <strain evidence="1 2">JPCC DA0580</strain>
    </source>
</reference>
<protein>
    <recommendedName>
        <fullName evidence="3">Calmodulin-lysine N-methyltransferase</fullName>
    </recommendedName>
</protein>
<dbReference type="OrthoDB" id="46564at2759"/>
<sequence>MISSSTDDKEDEEPETIIAWNDAQIRWTDDVRPVEDDHDDVPPDVLAPNPHQTFSFQGSIQLQGYTSESDQTWNSTGLTIWKASEYLSHYLLSQPPLVNQRVLELGAGLGLCGIVAHRLLQARTVYVTDGDSDVLKVMKENIQANRLAEERPISGHQLLWGAEYALAFLETMRRLEPENDSLLFDVILAADVVYVPQVIAPLFETVHTVLEPVVGVFLLAFARRLVDVTLDDVLQEAKRAGFVYEQRSSDPDTEQGLYLYAFRRPPPPK</sequence>
<organism evidence="1 2">
    <name type="scientific">Fistulifera solaris</name>
    <name type="common">Oleaginous diatom</name>
    <dbReference type="NCBI Taxonomy" id="1519565"/>
    <lineage>
        <taxon>Eukaryota</taxon>
        <taxon>Sar</taxon>
        <taxon>Stramenopiles</taxon>
        <taxon>Ochrophyta</taxon>
        <taxon>Bacillariophyta</taxon>
        <taxon>Bacillariophyceae</taxon>
        <taxon>Bacillariophycidae</taxon>
        <taxon>Naviculales</taxon>
        <taxon>Naviculaceae</taxon>
        <taxon>Fistulifera</taxon>
    </lineage>
</organism>
<dbReference type="Proteomes" id="UP000198406">
    <property type="component" value="Unassembled WGS sequence"/>
</dbReference>